<dbReference type="OrthoDB" id="3017812at2759"/>
<comment type="caution">
    <text evidence="1">The sequence shown here is derived from an EMBL/GenBank/DDBJ whole genome shotgun (WGS) entry which is preliminary data.</text>
</comment>
<dbReference type="InterPro" id="IPR059179">
    <property type="entry name" value="MLKL-like_MCAfunc"/>
</dbReference>
<reference evidence="1" key="1">
    <citation type="submission" date="2020-05" db="EMBL/GenBank/DDBJ databases">
        <title>Mycena genomes resolve the evolution of fungal bioluminescence.</title>
        <authorList>
            <person name="Tsai I.J."/>
        </authorList>
    </citation>
    <scope>NUCLEOTIDE SEQUENCE</scope>
    <source>
        <strain evidence="1">CCC161011</strain>
    </source>
</reference>
<evidence type="ECO:0000313" key="2">
    <source>
        <dbReference type="Proteomes" id="UP000620124"/>
    </source>
</evidence>
<keyword evidence="2" id="KW-1185">Reference proteome</keyword>
<sequence>MSSERSHSPSLGTEDLDMHALLDDQLLGRSATRDWLTHVILTVKTIAAGAEFIPLPYIRAAFGTVVIFLETVDKIKKNRDDLRDLCAGTVEILLLLRGEILTRGHVAGVRFMGLCEDFVSFLRLVQTELENLIRSRTGFRGRFKEFLCTTSVADQINGYRTRINDLRSNFILAAIIDTNVNLASIQKTVSANQETCPIAQQFRRITMGDINLLYETAMSSAVYKVKVFTARVSGESSLMTLAKYEDVERWKSDLELYSRLKHPNVWQLFGISTTSELHALIYYDELIPLPIYRQFYRPSSDLVWVCLEAMLFKQFKDCSYYHHWPTDDKQKGPETTICVKREPVQLCLTMPGLENEYAVEMIERDLSMWHTEMFQHHHAAKDTGTVPNSLSMFQYAVQSSTLARHIDWNHIFAALVPIRFPKPTPWKKRKELFLGSVISDRCTGFLPIAYTPNSSLSQIKKWVLTPMPSVYSHPQVDGTLNRFTFLPGSFKALELPRNRILLSSCIKLEDEIVNLVNTSWLSQANRCIYKTMPDRERRYRCGVVEMLKCIVMVDLEYHHLLRPDGTLREAHIFVCPVSVRHDGLRVGIEFPDSDQVYWSLDPAGSIRMTEEECDSIGLPRLQFIFLPRANFWHEYHYHALHEVFEAKGLDPYSDCVAQLLGLPLAEMDCDIQKPADGPSLNEEMNSCCAT</sequence>
<organism evidence="1 2">
    <name type="scientific">Mycena venus</name>
    <dbReference type="NCBI Taxonomy" id="2733690"/>
    <lineage>
        <taxon>Eukaryota</taxon>
        <taxon>Fungi</taxon>
        <taxon>Dikarya</taxon>
        <taxon>Basidiomycota</taxon>
        <taxon>Agaricomycotina</taxon>
        <taxon>Agaricomycetes</taxon>
        <taxon>Agaricomycetidae</taxon>
        <taxon>Agaricales</taxon>
        <taxon>Marasmiineae</taxon>
        <taxon>Mycenaceae</taxon>
        <taxon>Mycena</taxon>
    </lineage>
</organism>
<dbReference type="EMBL" id="JACAZI010000002">
    <property type="protein sequence ID" value="KAF7369613.1"/>
    <property type="molecule type" value="Genomic_DNA"/>
</dbReference>
<name>A0A8H7DEV7_9AGAR</name>
<evidence type="ECO:0000313" key="1">
    <source>
        <dbReference type="EMBL" id="KAF7369613.1"/>
    </source>
</evidence>
<dbReference type="AlphaFoldDB" id="A0A8H7DEV7"/>
<proteinExistence type="predicted"/>
<dbReference type="CDD" id="cd21037">
    <property type="entry name" value="MLKL_NTD"/>
    <property type="match status" value="1"/>
</dbReference>
<accession>A0A8H7DEV7</accession>
<dbReference type="Proteomes" id="UP000620124">
    <property type="component" value="Unassembled WGS sequence"/>
</dbReference>
<gene>
    <name evidence="1" type="ORF">MVEN_00292100</name>
</gene>
<protein>
    <submittedName>
        <fullName evidence="1">Uncharacterized protein</fullName>
    </submittedName>
</protein>